<name>A0A7M2Y7X8_9FLAO</name>
<dbReference type="Proteomes" id="UP000594195">
    <property type="component" value="Chromosome"/>
</dbReference>
<protein>
    <submittedName>
        <fullName evidence="12">DEAD/DEAH box helicase</fullName>
    </submittedName>
</protein>
<dbReference type="PROSITE" id="PS51195">
    <property type="entry name" value="Q_MOTIF"/>
    <property type="match status" value="1"/>
</dbReference>
<dbReference type="GO" id="GO:0003676">
    <property type="term" value="F:nucleic acid binding"/>
    <property type="evidence" value="ECO:0007669"/>
    <property type="project" value="InterPro"/>
</dbReference>
<feature type="compositionally biased region" description="Basic and acidic residues" evidence="8">
    <location>
        <begin position="439"/>
        <end position="477"/>
    </location>
</feature>
<dbReference type="PANTHER" id="PTHR47959:SF13">
    <property type="entry name" value="ATP-DEPENDENT RNA HELICASE RHLE"/>
    <property type="match status" value="1"/>
</dbReference>
<dbReference type="SUPFAM" id="SSF52540">
    <property type="entry name" value="P-loop containing nucleoside triphosphate hydrolases"/>
    <property type="match status" value="1"/>
</dbReference>
<feature type="region of interest" description="Disordered" evidence="8">
    <location>
        <begin position="439"/>
        <end position="527"/>
    </location>
</feature>
<reference evidence="12 13" key="1">
    <citation type="submission" date="2019-05" db="EMBL/GenBank/DDBJ databases">
        <title>Chryseobacterium sp. isolated from King George Island, maritime Antarctica.</title>
        <authorList>
            <person name="Peng X."/>
        </authorList>
    </citation>
    <scope>NUCLEOTIDE SEQUENCE [LARGE SCALE GENOMIC DNA]</scope>
    <source>
        <strain evidence="12 13">7-3A</strain>
    </source>
</reference>
<evidence type="ECO:0000256" key="7">
    <source>
        <dbReference type="RuleBase" id="RU000492"/>
    </source>
</evidence>
<keyword evidence="2 7" id="KW-0378">Hydrolase</keyword>
<evidence type="ECO:0000259" key="10">
    <source>
        <dbReference type="PROSITE" id="PS51194"/>
    </source>
</evidence>
<dbReference type="Pfam" id="PF00271">
    <property type="entry name" value="Helicase_C"/>
    <property type="match status" value="1"/>
</dbReference>
<dbReference type="KEGG" id="kfa:Q73A0000_07435"/>
<dbReference type="GO" id="GO:0016787">
    <property type="term" value="F:hydrolase activity"/>
    <property type="evidence" value="ECO:0007669"/>
    <property type="project" value="UniProtKB-KW"/>
</dbReference>
<evidence type="ECO:0000256" key="1">
    <source>
        <dbReference type="ARBA" id="ARBA00022741"/>
    </source>
</evidence>
<dbReference type="Pfam" id="PF03880">
    <property type="entry name" value="DbpA"/>
    <property type="match status" value="1"/>
</dbReference>
<dbReference type="CDD" id="cd12252">
    <property type="entry name" value="RRM_DbpA"/>
    <property type="match status" value="1"/>
</dbReference>
<dbReference type="Gene3D" id="3.30.70.330">
    <property type="match status" value="1"/>
</dbReference>
<evidence type="ECO:0000256" key="4">
    <source>
        <dbReference type="ARBA" id="ARBA00022840"/>
    </source>
</evidence>
<evidence type="ECO:0000259" key="9">
    <source>
        <dbReference type="PROSITE" id="PS51192"/>
    </source>
</evidence>
<dbReference type="InterPro" id="IPR027417">
    <property type="entry name" value="P-loop_NTPase"/>
</dbReference>
<organism evidence="12 13">
    <name type="scientific">Kaistella flava</name>
    <name type="common">ex Peng et al. 2021</name>
    <dbReference type="NCBI Taxonomy" id="2038776"/>
    <lineage>
        <taxon>Bacteria</taxon>
        <taxon>Pseudomonadati</taxon>
        <taxon>Bacteroidota</taxon>
        <taxon>Flavobacteriia</taxon>
        <taxon>Flavobacteriales</taxon>
        <taxon>Weeksellaceae</taxon>
        <taxon>Chryseobacterium group</taxon>
        <taxon>Kaistella</taxon>
    </lineage>
</organism>
<dbReference type="InterPro" id="IPR050079">
    <property type="entry name" value="DEAD_box_RNA_helicase"/>
</dbReference>
<sequence length="607" mass="69157">MNLFTETNLSPEVLKAIGEMGFVSPTEIQKQTIPFISTDTRDLIALAQTGTGKTAAFTLPILDMIDDGSRKIQLLVLCPTRELCLQITKDITNYSKYLKNIKTTAVYGGSSISDQIRSLRDKPQIIVGTPGRVIDLINRKALDFSEIQWLILDEADEMLSMGFKEDLATILRETPETKQTLLFSATMNKEVERISKNYLTNPHRIAVGSINEVKKNIKHEFYVVGYRNKKEALKRLIDANPNQYSILFCRTRMETQEVADFLMQNGYAADALHGDLSQAQRDTVMKKFRLKNIDILVATDVAARGLDVDSLTHVIHFSLPDDPEVFVHRSGRTGRAGKDGISISLIKPEESRKLKQIKSVTKIDIVEKKIPTGKTIIEAQVAGVFEKLFTEHENLVEFDNELIPDLSAFTKEELVHQMLQLQLREMALYYKDKDDLVDQKFNSDDRGGDRGRDRGRDRDRDGRGRDRDRGGDRREGGNRFSNNRDGGSRDGGSRDFGRDREGGNRDSRDRDGGNRGESRDRKPRRNDGDMVRFFFNLGKRDNLKKIDMLEIINKSTEKSRKRPDIGNIEILEKFSFFEVEKSFKDEVLKGLETQKFKGKDMRAEESN</sequence>
<evidence type="ECO:0000256" key="3">
    <source>
        <dbReference type="ARBA" id="ARBA00022806"/>
    </source>
</evidence>
<proteinExistence type="inferred from homology"/>
<dbReference type="SMART" id="SM00490">
    <property type="entry name" value="HELICc"/>
    <property type="match status" value="1"/>
</dbReference>
<dbReference type="InterPro" id="IPR012677">
    <property type="entry name" value="Nucleotide-bd_a/b_plait_sf"/>
</dbReference>
<keyword evidence="4 7" id="KW-0067">ATP-binding</keyword>
<dbReference type="AlphaFoldDB" id="A0A7M2Y7X8"/>
<feature type="short sequence motif" description="Q motif" evidence="6">
    <location>
        <begin position="2"/>
        <end position="30"/>
    </location>
</feature>
<evidence type="ECO:0000259" key="11">
    <source>
        <dbReference type="PROSITE" id="PS51195"/>
    </source>
</evidence>
<dbReference type="Gene3D" id="3.40.50.300">
    <property type="entry name" value="P-loop containing nucleotide triphosphate hydrolases"/>
    <property type="match status" value="2"/>
</dbReference>
<keyword evidence="3 7" id="KW-0347">Helicase</keyword>
<accession>A0A7M2Y7X8</accession>
<dbReference type="CDD" id="cd18787">
    <property type="entry name" value="SF2_C_DEAD"/>
    <property type="match status" value="1"/>
</dbReference>
<dbReference type="InterPro" id="IPR014001">
    <property type="entry name" value="Helicase_ATP-bd"/>
</dbReference>
<dbReference type="InterPro" id="IPR044742">
    <property type="entry name" value="DEAD/DEAH_RhlB"/>
</dbReference>
<feature type="compositionally biased region" description="Basic and acidic residues" evidence="8">
    <location>
        <begin position="486"/>
        <end position="527"/>
    </location>
</feature>
<dbReference type="InterPro" id="IPR001650">
    <property type="entry name" value="Helicase_C-like"/>
</dbReference>
<dbReference type="PROSITE" id="PS51192">
    <property type="entry name" value="HELICASE_ATP_BIND_1"/>
    <property type="match status" value="1"/>
</dbReference>
<dbReference type="PANTHER" id="PTHR47959">
    <property type="entry name" value="ATP-DEPENDENT RNA HELICASE RHLE-RELATED"/>
    <property type="match status" value="1"/>
</dbReference>
<dbReference type="GO" id="GO:0003724">
    <property type="term" value="F:RNA helicase activity"/>
    <property type="evidence" value="ECO:0007669"/>
    <property type="project" value="InterPro"/>
</dbReference>
<keyword evidence="1 7" id="KW-0547">Nucleotide-binding</keyword>
<comment type="similarity">
    <text evidence="5 7">Belongs to the DEAD box helicase family.</text>
</comment>
<dbReference type="Pfam" id="PF00270">
    <property type="entry name" value="DEAD"/>
    <property type="match status" value="1"/>
</dbReference>
<dbReference type="PROSITE" id="PS51194">
    <property type="entry name" value="HELICASE_CTER"/>
    <property type="match status" value="1"/>
</dbReference>
<evidence type="ECO:0000256" key="5">
    <source>
        <dbReference type="ARBA" id="ARBA00038437"/>
    </source>
</evidence>
<evidence type="ECO:0000256" key="2">
    <source>
        <dbReference type="ARBA" id="ARBA00022801"/>
    </source>
</evidence>
<dbReference type="InterPro" id="IPR011545">
    <property type="entry name" value="DEAD/DEAH_box_helicase_dom"/>
</dbReference>
<evidence type="ECO:0000256" key="6">
    <source>
        <dbReference type="PROSITE-ProRule" id="PRU00552"/>
    </source>
</evidence>
<dbReference type="GO" id="GO:0005524">
    <property type="term" value="F:ATP binding"/>
    <property type="evidence" value="ECO:0007669"/>
    <property type="project" value="UniProtKB-KW"/>
</dbReference>
<dbReference type="SMART" id="SM00487">
    <property type="entry name" value="DEXDc"/>
    <property type="match status" value="1"/>
</dbReference>
<evidence type="ECO:0000313" key="13">
    <source>
        <dbReference type="Proteomes" id="UP000594195"/>
    </source>
</evidence>
<dbReference type="InterPro" id="IPR005580">
    <property type="entry name" value="DbpA/CsdA_RNA-bd_dom"/>
</dbReference>
<evidence type="ECO:0000256" key="8">
    <source>
        <dbReference type="SAM" id="MobiDB-lite"/>
    </source>
</evidence>
<feature type="domain" description="Helicase ATP-binding" evidence="9">
    <location>
        <begin position="34"/>
        <end position="205"/>
    </location>
</feature>
<dbReference type="CDD" id="cd00268">
    <property type="entry name" value="DEADc"/>
    <property type="match status" value="1"/>
</dbReference>
<dbReference type="EMBL" id="CP040442">
    <property type="protein sequence ID" value="QOW10206.1"/>
    <property type="molecule type" value="Genomic_DNA"/>
</dbReference>
<dbReference type="GO" id="GO:0005829">
    <property type="term" value="C:cytosol"/>
    <property type="evidence" value="ECO:0007669"/>
    <property type="project" value="TreeGrafter"/>
</dbReference>
<feature type="domain" description="Helicase C-terminal" evidence="10">
    <location>
        <begin position="232"/>
        <end position="378"/>
    </location>
</feature>
<dbReference type="InterPro" id="IPR014014">
    <property type="entry name" value="RNA_helicase_DEAD_Q_motif"/>
</dbReference>
<dbReference type="RefSeq" id="WP_193813436.1">
    <property type="nucleotide sequence ID" value="NZ_CP040442.1"/>
</dbReference>
<keyword evidence="13" id="KW-1185">Reference proteome</keyword>
<feature type="domain" description="DEAD-box RNA helicase Q" evidence="11">
    <location>
        <begin position="2"/>
        <end position="30"/>
    </location>
</feature>
<evidence type="ECO:0000313" key="12">
    <source>
        <dbReference type="EMBL" id="QOW10206.1"/>
    </source>
</evidence>
<dbReference type="InterPro" id="IPR000629">
    <property type="entry name" value="RNA-helicase_DEAD-box_CS"/>
</dbReference>
<gene>
    <name evidence="12" type="ORF">Q73A0000_07435</name>
</gene>
<dbReference type="PROSITE" id="PS00039">
    <property type="entry name" value="DEAD_ATP_HELICASE"/>
    <property type="match status" value="1"/>
</dbReference>